<dbReference type="SUPFAM" id="SSF54060">
    <property type="entry name" value="His-Me finger endonucleases"/>
    <property type="match status" value="1"/>
</dbReference>
<dbReference type="GO" id="GO:0004519">
    <property type="term" value="F:endonuclease activity"/>
    <property type="evidence" value="ECO:0007669"/>
    <property type="project" value="InterPro"/>
</dbReference>
<proteinExistence type="predicted"/>
<organism evidence="2 3">
    <name type="scientific">Magallana gigas</name>
    <name type="common">Pacific oyster</name>
    <name type="synonym">Crassostrea gigas</name>
    <dbReference type="NCBI Taxonomy" id="29159"/>
    <lineage>
        <taxon>Eukaryota</taxon>
        <taxon>Metazoa</taxon>
        <taxon>Spiralia</taxon>
        <taxon>Lophotrochozoa</taxon>
        <taxon>Mollusca</taxon>
        <taxon>Bivalvia</taxon>
        <taxon>Autobranchia</taxon>
        <taxon>Pteriomorphia</taxon>
        <taxon>Ostreida</taxon>
        <taxon>Ostreoidea</taxon>
        <taxon>Ostreidae</taxon>
        <taxon>Magallana</taxon>
    </lineage>
</organism>
<keyword evidence="3" id="KW-1185">Reference proteome</keyword>
<evidence type="ECO:0000313" key="3">
    <source>
        <dbReference type="Proteomes" id="UP000005408"/>
    </source>
</evidence>
<dbReference type="InterPro" id="IPR044925">
    <property type="entry name" value="His-Me_finger_sf"/>
</dbReference>
<dbReference type="AlphaFoldDB" id="A0A8W8J7W7"/>
<dbReference type="Proteomes" id="UP000005408">
    <property type="component" value="Unassembled WGS sequence"/>
</dbReference>
<dbReference type="InterPro" id="IPR044930">
    <property type="entry name" value="Homing_endonuclease_His-Me"/>
</dbReference>
<dbReference type="Gene3D" id="3.90.75.10">
    <property type="entry name" value="Homing Intron 3 (I-ppo) Encoded Endonuclease, Chain A"/>
    <property type="match status" value="1"/>
</dbReference>
<name>A0A8W8J7W7_MAGGI</name>
<dbReference type="Pfam" id="PF05551">
    <property type="entry name" value="zf-His_Me_endon"/>
    <property type="match status" value="1"/>
</dbReference>
<evidence type="ECO:0000313" key="2">
    <source>
        <dbReference type="EnsemblMetazoa" id="G17474.1:cds"/>
    </source>
</evidence>
<evidence type="ECO:0000259" key="1">
    <source>
        <dbReference type="Pfam" id="PF05551"/>
    </source>
</evidence>
<dbReference type="InterPro" id="IPR008704">
    <property type="entry name" value="Endonuclease_Zinc-binding_loop"/>
</dbReference>
<sequence length="209" mass="23548">MRRHYFCRLQLSFRDYGRISYKIQRKSALGLCAPSLNGQCRIWTGARCSNNKYGVVCYKHPVNNKWVTMHVHGLSVMLHHGYHELDASIVASHLCHNTLCVVPEHITLEPHGINNQRQTCRARGTCLGHLFPICLADLTSLLTLIEKTKNIVQLALRLVIVSIIHKMDIKSFSHILGEASDDIGMLLSCGRDDHVLQVGSYIQLSLPVV</sequence>
<protein>
    <recommendedName>
        <fullName evidence="1">Zinc-binding loop region of homing endonuclease domain-containing protein</fullName>
    </recommendedName>
</protein>
<accession>A0A8W8J7W7</accession>
<reference evidence="2" key="1">
    <citation type="submission" date="2022-08" db="UniProtKB">
        <authorList>
            <consortium name="EnsemblMetazoa"/>
        </authorList>
    </citation>
    <scope>IDENTIFICATION</scope>
    <source>
        <strain evidence="2">05x7-T-G4-1.051#20</strain>
    </source>
</reference>
<dbReference type="EnsemblMetazoa" id="G17474.1">
    <property type="protein sequence ID" value="G17474.1:cds"/>
    <property type="gene ID" value="G17474"/>
</dbReference>
<feature type="domain" description="Zinc-binding loop region of homing endonuclease" evidence="1">
    <location>
        <begin position="88"/>
        <end position="124"/>
    </location>
</feature>